<feature type="compositionally biased region" description="Polar residues" evidence="10">
    <location>
        <begin position="291"/>
        <end position="302"/>
    </location>
</feature>
<keyword evidence="8" id="KW-0539">Nucleus</keyword>
<feature type="region of interest" description="Disordered" evidence="10">
    <location>
        <begin position="358"/>
        <end position="400"/>
    </location>
</feature>
<feature type="compositionally biased region" description="Low complexity" evidence="10">
    <location>
        <begin position="310"/>
        <end position="319"/>
    </location>
</feature>
<evidence type="ECO:0000256" key="9">
    <source>
        <dbReference type="SAM" id="Coils"/>
    </source>
</evidence>
<name>A0A8H7GVV1_9ASCO</name>
<accession>A0A8H7GVV1</accession>
<evidence type="ECO:0000256" key="6">
    <source>
        <dbReference type="ARBA" id="ARBA00023015"/>
    </source>
</evidence>
<dbReference type="InterPro" id="IPR040168">
    <property type="entry name" value="Not2/3/5"/>
</dbReference>
<dbReference type="OrthoDB" id="293823at2759"/>
<evidence type="ECO:0000256" key="2">
    <source>
        <dbReference type="ARBA" id="ARBA00004496"/>
    </source>
</evidence>
<dbReference type="GO" id="GO:0005737">
    <property type="term" value="C:cytoplasm"/>
    <property type="evidence" value="ECO:0007669"/>
    <property type="project" value="UniProtKB-SubCell"/>
</dbReference>
<feature type="coiled-coil region" evidence="9">
    <location>
        <begin position="40"/>
        <end position="99"/>
    </location>
</feature>
<dbReference type="InterPro" id="IPR007207">
    <property type="entry name" value="Not_N"/>
</dbReference>
<comment type="caution">
    <text evidence="12">The sequence shown here is derived from an EMBL/GenBank/DDBJ whole genome shotgun (WGS) entry which is preliminary data.</text>
</comment>
<reference evidence="12" key="1">
    <citation type="submission" date="2020-10" db="EMBL/GenBank/DDBJ databases">
        <title>The Whole-Genome Sequence of Metschnikowia persimmonesis, a Novel Endophytic Yeast Species Isolated from Medicinal Plant Diospyros kaki Thumb.</title>
        <authorList>
            <person name="Rahmat E."/>
            <person name="Kang Y."/>
        </authorList>
    </citation>
    <scope>NUCLEOTIDE SEQUENCE</scope>
    <source>
        <strain evidence="12">KIOM G15050</strain>
    </source>
</reference>
<protein>
    <recommendedName>
        <fullName evidence="11">CCR4-Not complex component Not N-terminal domain-containing protein</fullName>
    </recommendedName>
</protein>
<dbReference type="GO" id="GO:0006355">
    <property type="term" value="P:regulation of DNA-templated transcription"/>
    <property type="evidence" value="ECO:0007669"/>
    <property type="project" value="InterPro"/>
</dbReference>
<evidence type="ECO:0000313" key="12">
    <source>
        <dbReference type="EMBL" id="KAF8002663.1"/>
    </source>
</evidence>
<evidence type="ECO:0000256" key="7">
    <source>
        <dbReference type="ARBA" id="ARBA00023163"/>
    </source>
</evidence>
<proteinExistence type="inferred from homology"/>
<keyword evidence="6" id="KW-0805">Transcription regulation</keyword>
<evidence type="ECO:0000313" key="13">
    <source>
        <dbReference type="Proteomes" id="UP000649328"/>
    </source>
</evidence>
<dbReference type="Proteomes" id="UP000649328">
    <property type="component" value="Unassembled WGS sequence"/>
</dbReference>
<gene>
    <name evidence="12" type="ORF">HF325_003628</name>
</gene>
<evidence type="ECO:0000256" key="10">
    <source>
        <dbReference type="SAM" id="MobiDB-lite"/>
    </source>
</evidence>
<evidence type="ECO:0000259" key="11">
    <source>
        <dbReference type="Pfam" id="PF04065"/>
    </source>
</evidence>
<evidence type="ECO:0000256" key="1">
    <source>
        <dbReference type="ARBA" id="ARBA00004123"/>
    </source>
</evidence>
<keyword evidence="4" id="KW-0963">Cytoplasm</keyword>
<dbReference type="GO" id="GO:0005634">
    <property type="term" value="C:nucleus"/>
    <property type="evidence" value="ECO:0007669"/>
    <property type="project" value="UniProtKB-SubCell"/>
</dbReference>
<feature type="domain" description="CCR4-Not complex component Not N-terminal" evidence="11">
    <location>
        <begin position="2"/>
        <end position="234"/>
    </location>
</feature>
<organism evidence="12 13">
    <name type="scientific">Metschnikowia pulcherrima</name>
    <dbReference type="NCBI Taxonomy" id="27326"/>
    <lineage>
        <taxon>Eukaryota</taxon>
        <taxon>Fungi</taxon>
        <taxon>Dikarya</taxon>
        <taxon>Ascomycota</taxon>
        <taxon>Saccharomycotina</taxon>
        <taxon>Pichiomycetes</taxon>
        <taxon>Metschnikowiaceae</taxon>
        <taxon>Metschnikowia</taxon>
    </lineage>
</organism>
<evidence type="ECO:0000256" key="5">
    <source>
        <dbReference type="ARBA" id="ARBA00022491"/>
    </source>
</evidence>
<keyword evidence="13" id="KW-1185">Reference proteome</keyword>
<dbReference type="PANTHER" id="PTHR23326">
    <property type="entry name" value="CCR4 NOT-RELATED"/>
    <property type="match status" value="1"/>
</dbReference>
<sequence>MSNRKLQKEVETVFKKIHEGLDLFNYYYSRHESSTNDSQREKLESDLKKEIKKLQKFRDQIKTWQGNDSLEATIASLKLQEHRRLVEEAMECYKEVEKNSKMKSFSNQSIMLASLENGEHSLPPEVEDAYEYLAGVTDELLEQNEHLEKEYEKISQKKVRKNNLLAIEERKQELENYRLRNEFHIAKIESTMSYLKANKVSVQLVWDIQEDLNFYVESNQEPDFVDDETLYDDLIREARENHENNTVVMNEANGVAQARTHGAEVLNEENLALDNSPELVNKTILPKAKSASGTPASRTSPSPDAPEIPSKPTLTPKGKLTTKSLILESSSPAFVTTLKPASAPSKPVAGLKWSIAAAGNSQSGSSPPPSPSLSQGRSISTKNSDETKIPTKASDSTSDSSLFQTDYITDQNDVDASSELLSLLTKNEEYSPYLEVLKNTKLLPAEFEVFKDMELLKSPSGIQSYATSFTAANKLNELGTFLRKTPRFDPFSCTLMKPYLPQQGSRTGSNYLRPPLFSSKLQTYWNRVRSSNQFTRFCEELQSLEEQSSTESMAMAKELVMVLFYGYYYGFLPLENIIAESLLHKLGWKPYDIGAEPSEGILGSQHTLWIKKIPRASLLTEAETDLDCCDFKFFDVNSWEISVKYGFKFDPRMSRSIPASSLA</sequence>
<dbReference type="GO" id="GO:0030015">
    <property type="term" value="C:CCR4-NOT core complex"/>
    <property type="evidence" value="ECO:0007669"/>
    <property type="project" value="InterPro"/>
</dbReference>
<keyword evidence="5" id="KW-0678">Repressor</keyword>
<feature type="coiled-coil region" evidence="9">
    <location>
        <begin position="137"/>
        <end position="187"/>
    </location>
</feature>
<feature type="region of interest" description="Disordered" evidence="10">
    <location>
        <begin position="286"/>
        <end position="319"/>
    </location>
</feature>
<dbReference type="AlphaFoldDB" id="A0A8H7GVV1"/>
<evidence type="ECO:0000256" key="3">
    <source>
        <dbReference type="ARBA" id="ARBA00007682"/>
    </source>
</evidence>
<keyword evidence="7" id="KW-0804">Transcription</keyword>
<keyword evidence="9" id="KW-0175">Coiled coil</keyword>
<evidence type="ECO:0000256" key="8">
    <source>
        <dbReference type="ARBA" id="ARBA00023242"/>
    </source>
</evidence>
<comment type="similarity">
    <text evidence="3">Belongs to the CNOT2/3/5 family.</text>
</comment>
<comment type="subcellular location">
    <subcellularLocation>
        <location evidence="2">Cytoplasm</location>
    </subcellularLocation>
    <subcellularLocation>
        <location evidence="1">Nucleus</location>
    </subcellularLocation>
</comment>
<dbReference type="EMBL" id="JACBPP010000004">
    <property type="protein sequence ID" value="KAF8002663.1"/>
    <property type="molecule type" value="Genomic_DNA"/>
</dbReference>
<evidence type="ECO:0000256" key="4">
    <source>
        <dbReference type="ARBA" id="ARBA00022490"/>
    </source>
</evidence>
<dbReference type="Pfam" id="PF04065">
    <property type="entry name" value="Not3"/>
    <property type="match status" value="1"/>
</dbReference>